<reference evidence="3" key="1">
    <citation type="submission" date="2017-01" db="EMBL/GenBank/DDBJ databases">
        <authorList>
            <person name="Wolfgang W.J."/>
            <person name="Cole J."/>
            <person name="Wroblewski D."/>
            <person name="Mcginnis J."/>
            <person name="Musser K.A."/>
        </authorList>
    </citation>
    <scope>NUCLEOTIDE SEQUENCE [LARGE SCALE GENOMIC DNA]</scope>
    <source>
        <strain evidence="3">DSM 19151</strain>
    </source>
</reference>
<feature type="transmembrane region" description="Helical" evidence="1">
    <location>
        <begin position="6"/>
        <end position="24"/>
    </location>
</feature>
<dbReference type="GeneID" id="94581683"/>
<dbReference type="RefSeq" id="WP_143824373.1">
    <property type="nucleotide sequence ID" value="NZ_CAUJPZ010000055.1"/>
</dbReference>
<keyword evidence="1" id="KW-1133">Transmembrane helix</keyword>
<comment type="caution">
    <text evidence="2">The sequence shown here is derived from an EMBL/GenBank/DDBJ whole genome shotgun (WGS) entry which is preliminary data.</text>
</comment>
<dbReference type="OrthoDB" id="9901874at2"/>
<proteinExistence type="predicted"/>
<protein>
    <submittedName>
        <fullName evidence="2">Uncharacterized protein</fullName>
    </submittedName>
</protein>
<dbReference type="AlphaFoldDB" id="A0A1X3D391"/>
<keyword evidence="3" id="KW-1185">Reference proteome</keyword>
<keyword evidence="1" id="KW-0472">Membrane</keyword>
<evidence type="ECO:0000313" key="3">
    <source>
        <dbReference type="Proteomes" id="UP000193118"/>
    </source>
</evidence>
<sequence length="90" mass="10215">MLRTPLIYLIYASALSIVLTSVVMSTQVGDWLARITLIFLPDCQLLLHKGIYNFHTVPPALSVHFLWGLAAVYLYRKQTKPGKRPSETEK</sequence>
<keyword evidence="1" id="KW-0812">Transmembrane</keyword>
<dbReference type="EMBL" id="MTBO01000047">
    <property type="protein sequence ID" value="OSI13987.1"/>
    <property type="molecule type" value="Genomic_DNA"/>
</dbReference>
<evidence type="ECO:0000256" key="1">
    <source>
        <dbReference type="SAM" id="Phobius"/>
    </source>
</evidence>
<dbReference type="Proteomes" id="UP000193118">
    <property type="component" value="Unassembled WGS sequence"/>
</dbReference>
<organism evidence="2 3">
    <name type="scientific">Neisseria dentiae</name>
    <dbReference type="NCBI Taxonomy" id="194197"/>
    <lineage>
        <taxon>Bacteria</taxon>
        <taxon>Pseudomonadati</taxon>
        <taxon>Pseudomonadota</taxon>
        <taxon>Betaproteobacteria</taxon>
        <taxon>Neisseriales</taxon>
        <taxon>Neisseriaceae</taxon>
        <taxon>Neisseria</taxon>
    </lineage>
</organism>
<gene>
    <name evidence="2" type="ORF">BWD09_11780</name>
</gene>
<name>A0A1X3D391_9NEIS</name>
<evidence type="ECO:0000313" key="2">
    <source>
        <dbReference type="EMBL" id="OSI13987.1"/>
    </source>
</evidence>
<accession>A0A1X3D391</accession>
<feature type="transmembrane region" description="Helical" evidence="1">
    <location>
        <begin position="57"/>
        <end position="75"/>
    </location>
</feature>